<protein>
    <submittedName>
        <fullName evidence="3">Uncharacterized protein</fullName>
    </submittedName>
</protein>
<dbReference type="Proteomes" id="UP000887575">
    <property type="component" value="Unassembled WGS sequence"/>
</dbReference>
<evidence type="ECO:0000313" key="2">
    <source>
        <dbReference type="Proteomes" id="UP000887575"/>
    </source>
</evidence>
<dbReference type="WBParaSite" id="MBELARI_LOCUS7021">
    <property type="protein sequence ID" value="MBELARI_LOCUS7021"/>
    <property type="gene ID" value="MBELARI_LOCUS7021"/>
</dbReference>
<dbReference type="AlphaFoldDB" id="A0AAF3FIR8"/>
<feature type="compositionally biased region" description="Low complexity" evidence="1">
    <location>
        <begin position="25"/>
        <end position="42"/>
    </location>
</feature>
<evidence type="ECO:0000256" key="1">
    <source>
        <dbReference type="SAM" id="MobiDB-lite"/>
    </source>
</evidence>
<accession>A0AAF3FIR8</accession>
<reference evidence="3" key="1">
    <citation type="submission" date="2024-02" db="UniProtKB">
        <authorList>
            <consortium name="WormBaseParasite"/>
        </authorList>
    </citation>
    <scope>IDENTIFICATION</scope>
</reference>
<feature type="compositionally biased region" description="Basic residues" evidence="1">
    <location>
        <begin position="55"/>
        <end position="69"/>
    </location>
</feature>
<feature type="region of interest" description="Disordered" evidence="1">
    <location>
        <begin position="1"/>
        <end position="69"/>
    </location>
</feature>
<keyword evidence="2" id="KW-1185">Reference proteome</keyword>
<name>A0AAF3FIR8_9BILA</name>
<sequence length="69" mass="7770">MGRQRPDMAMKKMPCRTKSADMRQLLPLSPRRSSESLLALSSGAATRQQSENRRGRGGFKKSTPHNKQQ</sequence>
<evidence type="ECO:0000313" key="3">
    <source>
        <dbReference type="WBParaSite" id="MBELARI_LOCUS7021"/>
    </source>
</evidence>
<proteinExistence type="predicted"/>
<organism evidence="2 3">
    <name type="scientific">Mesorhabditis belari</name>
    <dbReference type="NCBI Taxonomy" id="2138241"/>
    <lineage>
        <taxon>Eukaryota</taxon>
        <taxon>Metazoa</taxon>
        <taxon>Ecdysozoa</taxon>
        <taxon>Nematoda</taxon>
        <taxon>Chromadorea</taxon>
        <taxon>Rhabditida</taxon>
        <taxon>Rhabditina</taxon>
        <taxon>Rhabditomorpha</taxon>
        <taxon>Rhabditoidea</taxon>
        <taxon>Rhabditidae</taxon>
        <taxon>Mesorhabditinae</taxon>
        <taxon>Mesorhabditis</taxon>
    </lineage>
</organism>
<feature type="compositionally biased region" description="Basic and acidic residues" evidence="1">
    <location>
        <begin position="1"/>
        <end position="10"/>
    </location>
</feature>